<dbReference type="PANTHER" id="PTHR13832">
    <property type="entry name" value="PROTEIN PHOSPHATASE 2C"/>
    <property type="match status" value="1"/>
</dbReference>
<feature type="region of interest" description="Disordered" evidence="1">
    <location>
        <begin position="1"/>
        <end position="82"/>
    </location>
</feature>
<keyword evidence="4" id="KW-1185">Reference proteome</keyword>
<feature type="region of interest" description="Disordered" evidence="1">
    <location>
        <begin position="127"/>
        <end position="184"/>
    </location>
</feature>
<feature type="compositionally biased region" description="Basic and acidic residues" evidence="1">
    <location>
        <begin position="250"/>
        <end position="260"/>
    </location>
</feature>
<dbReference type="AlphaFoldDB" id="A0A8S1IT67"/>
<evidence type="ECO:0000313" key="3">
    <source>
        <dbReference type="EMBL" id="CAD7697417.1"/>
    </source>
</evidence>
<dbReference type="PANTHER" id="PTHR13832:SF790">
    <property type="entry name" value="PROTEIN PHOSPHATASE 2C 22-RELATED"/>
    <property type="match status" value="1"/>
</dbReference>
<dbReference type="SMART" id="SM00332">
    <property type="entry name" value="PP2Cc"/>
    <property type="match status" value="1"/>
</dbReference>
<dbReference type="OrthoDB" id="10264738at2759"/>
<dbReference type="InterPro" id="IPR001932">
    <property type="entry name" value="PPM-type_phosphatase-like_dom"/>
</dbReference>
<dbReference type="CDD" id="cd00143">
    <property type="entry name" value="PP2Cc"/>
    <property type="match status" value="1"/>
</dbReference>
<dbReference type="Pfam" id="PF00481">
    <property type="entry name" value="PP2C"/>
    <property type="match status" value="1"/>
</dbReference>
<evidence type="ECO:0000256" key="1">
    <source>
        <dbReference type="SAM" id="MobiDB-lite"/>
    </source>
</evidence>
<evidence type="ECO:0000259" key="2">
    <source>
        <dbReference type="PROSITE" id="PS51746"/>
    </source>
</evidence>
<dbReference type="Gene3D" id="3.60.40.10">
    <property type="entry name" value="PPM-type phosphatase domain"/>
    <property type="match status" value="1"/>
</dbReference>
<comment type="caution">
    <text evidence="3">The sequence shown here is derived from an EMBL/GenBank/DDBJ whole genome shotgun (WGS) entry which is preliminary data.</text>
</comment>
<sequence>MSSGDDGGAGAPAEMPVVDPRGEPAAAEAAAGADARQPGRAVGRVGEGAPSNVVVEGGSGGAPPTQAVTTPVAATGSSGGQTGEALGCSSAVAAGGIGGMLPASPFHAPCSTSSGVSMIPQRSVPADFREASSGGPGQEPALSSPFSSGDAGLGISDGPAPGGRSGGLAPGDPARLGPANAHKRAISATARQGFQYLPFIPQAEGSAGGQQRGGLPAPATGITRTRSAPMPPRPPEPEPKGQEFGQGRQGESKDGEEKQSGRYANVLCGGSADIGQRRTMEDYFIAGRAGECGAGAESQIEAFVGVFDGHNGPEAAQFASENFMPFLAEACAQGSGIAPALRAVFQRCEADLYAAWRGGSFGESGTTALVCVLTSDGHLRVANAGDCRAVLSRAGRAEALTQDHKPGCQAERGRIIAAGGYLDDDDYLNGEIGVSRCIGDFHLGAIKKPDDGSGALIPDPDLYNVEVTSECEFVILGSDGLWDVLSNQRAVDLARGELDESRSAEKAAKKLVFEAKCKDGRDNITAALMALCPLPFPARKSARRQFVNSRLRLNSRSLMDLKQALQSAEGAPPAGPF</sequence>
<name>A0A8S1IT67_9CHLO</name>
<protein>
    <recommendedName>
        <fullName evidence="2">PPM-type phosphatase domain-containing protein</fullName>
    </recommendedName>
</protein>
<organism evidence="3 4">
    <name type="scientific">Ostreobium quekettii</name>
    <dbReference type="NCBI Taxonomy" id="121088"/>
    <lineage>
        <taxon>Eukaryota</taxon>
        <taxon>Viridiplantae</taxon>
        <taxon>Chlorophyta</taxon>
        <taxon>core chlorophytes</taxon>
        <taxon>Ulvophyceae</taxon>
        <taxon>TCBD clade</taxon>
        <taxon>Bryopsidales</taxon>
        <taxon>Ostreobineae</taxon>
        <taxon>Ostreobiaceae</taxon>
        <taxon>Ostreobium</taxon>
    </lineage>
</organism>
<feature type="compositionally biased region" description="Low complexity" evidence="1">
    <location>
        <begin position="23"/>
        <end position="41"/>
    </location>
</feature>
<feature type="region of interest" description="Disordered" evidence="1">
    <location>
        <begin position="203"/>
        <end position="262"/>
    </location>
</feature>
<accession>A0A8S1IT67</accession>
<dbReference type="PROSITE" id="PS51746">
    <property type="entry name" value="PPM_2"/>
    <property type="match status" value="1"/>
</dbReference>
<feature type="compositionally biased region" description="Low complexity" evidence="1">
    <location>
        <begin position="62"/>
        <end position="76"/>
    </location>
</feature>
<dbReference type="GO" id="GO:0004722">
    <property type="term" value="F:protein serine/threonine phosphatase activity"/>
    <property type="evidence" value="ECO:0007669"/>
    <property type="project" value="InterPro"/>
</dbReference>
<dbReference type="Proteomes" id="UP000708148">
    <property type="component" value="Unassembled WGS sequence"/>
</dbReference>
<reference evidence="3" key="1">
    <citation type="submission" date="2020-12" db="EMBL/GenBank/DDBJ databases">
        <authorList>
            <person name="Iha C."/>
        </authorList>
    </citation>
    <scope>NUCLEOTIDE SEQUENCE</scope>
</reference>
<dbReference type="InterPro" id="IPR015655">
    <property type="entry name" value="PP2C"/>
</dbReference>
<evidence type="ECO:0000313" key="4">
    <source>
        <dbReference type="Proteomes" id="UP000708148"/>
    </source>
</evidence>
<gene>
    <name evidence="3" type="ORF">OSTQU699_LOCUS2778</name>
</gene>
<feature type="compositionally biased region" description="Gly residues" evidence="1">
    <location>
        <begin position="160"/>
        <end position="169"/>
    </location>
</feature>
<dbReference type="EMBL" id="CAJHUC010000654">
    <property type="protein sequence ID" value="CAD7697417.1"/>
    <property type="molecule type" value="Genomic_DNA"/>
</dbReference>
<feature type="compositionally biased region" description="Gly residues" evidence="1">
    <location>
        <begin position="1"/>
        <end position="10"/>
    </location>
</feature>
<proteinExistence type="predicted"/>
<feature type="domain" description="PPM-type phosphatase" evidence="2">
    <location>
        <begin position="267"/>
        <end position="531"/>
    </location>
</feature>
<dbReference type="InterPro" id="IPR036457">
    <property type="entry name" value="PPM-type-like_dom_sf"/>
</dbReference>
<dbReference type="SUPFAM" id="SSF81606">
    <property type="entry name" value="PP2C-like"/>
    <property type="match status" value="1"/>
</dbReference>